<dbReference type="EMBL" id="CAUJNA010000890">
    <property type="protein sequence ID" value="CAJ1382300.1"/>
    <property type="molecule type" value="Genomic_DNA"/>
</dbReference>
<keyword evidence="3" id="KW-0808">Transferase</keyword>
<evidence type="ECO:0000256" key="4">
    <source>
        <dbReference type="ARBA" id="ARBA00022741"/>
    </source>
</evidence>
<organism evidence="10 11">
    <name type="scientific">Effrenium voratum</name>
    <dbReference type="NCBI Taxonomy" id="2562239"/>
    <lineage>
        <taxon>Eukaryota</taxon>
        <taxon>Sar</taxon>
        <taxon>Alveolata</taxon>
        <taxon>Dinophyceae</taxon>
        <taxon>Suessiales</taxon>
        <taxon>Symbiodiniaceae</taxon>
        <taxon>Effrenium</taxon>
    </lineage>
</organism>
<dbReference type="Proteomes" id="UP001178507">
    <property type="component" value="Unassembled WGS sequence"/>
</dbReference>
<evidence type="ECO:0000256" key="5">
    <source>
        <dbReference type="ARBA" id="ARBA00022777"/>
    </source>
</evidence>
<sequence>MCVSKEQGRKPRTLTPPVLPLPPLGERFRFLRLLTQERDNTRIELYEDLVQGCKVVGKRMLRTWTLNSPKEFADANPELLESPWQELELSLSLGGRMAQGVCRSFGAFEDHDIILFMEYVRGGDFHDLAKRCSTEPGSAREEQAWPLILSLLNAVRGLHDRGVAHGDISLENALLGEDAEVRLVDFAAAVMGPAQGVRGKPSYQAPEMHQAGAGSYDAKAADLFACGVFIYALLIADYPWKSTRPGTCSAFDFYSSQGLQAFLAQRRIRFNGCKGPPVATALSPRMTHLLSILLSPSPSKRERIWQELPNSAVPEIREIEDCGVRLTLKVK</sequence>
<dbReference type="Gene3D" id="1.10.510.10">
    <property type="entry name" value="Transferase(Phosphotransferase) domain 1"/>
    <property type="match status" value="1"/>
</dbReference>
<keyword evidence="5" id="KW-0418">Kinase</keyword>
<keyword evidence="2" id="KW-0723">Serine/threonine-protein kinase</keyword>
<comment type="catalytic activity">
    <reaction evidence="7">
        <text>L-threonyl-[protein] + ATP = O-phospho-L-threonyl-[protein] + ADP + H(+)</text>
        <dbReference type="Rhea" id="RHEA:46608"/>
        <dbReference type="Rhea" id="RHEA-COMP:11060"/>
        <dbReference type="Rhea" id="RHEA-COMP:11605"/>
        <dbReference type="ChEBI" id="CHEBI:15378"/>
        <dbReference type="ChEBI" id="CHEBI:30013"/>
        <dbReference type="ChEBI" id="CHEBI:30616"/>
        <dbReference type="ChEBI" id="CHEBI:61977"/>
        <dbReference type="ChEBI" id="CHEBI:456216"/>
        <dbReference type="EC" id="2.7.11.1"/>
    </reaction>
</comment>
<evidence type="ECO:0000313" key="10">
    <source>
        <dbReference type="EMBL" id="CAJ1382300.1"/>
    </source>
</evidence>
<dbReference type="PROSITE" id="PS50011">
    <property type="entry name" value="PROTEIN_KINASE_DOM"/>
    <property type="match status" value="1"/>
</dbReference>
<evidence type="ECO:0000256" key="3">
    <source>
        <dbReference type="ARBA" id="ARBA00022679"/>
    </source>
</evidence>
<dbReference type="Pfam" id="PF00069">
    <property type="entry name" value="Pkinase"/>
    <property type="match status" value="1"/>
</dbReference>
<evidence type="ECO:0000259" key="9">
    <source>
        <dbReference type="PROSITE" id="PS50011"/>
    </source>
</evidence>
<dbReference type="InterPro" id="IPR000719">
    <property type="entry name" value="Prot_kinase_dom"/>
</dbReference>
<accession>A0AA36I8Z9</accession>
<evidence type="ECO:0000256" key="1">
    <source>
        <dbReference type="ARBA" id="ARBA00012513"/>
    </source>
</evidence>
<dbReference type="EC" id="2.7.11.1" evidence="1"/>
<dbReference type="GO" id="GO:0005524">
    <property type="term" value="F:ATP binding"/>
    <property type="evidence" value="ECO:0007669"/>
    <property type="project" value="UniProtKB-KW"/>
</dbReference>
<protein>
    <recommendedName>
        <fullName evidence="1">non-specific serine/threonine protein kinase</fullName>
        <ecNumber evidence="1">2.7.11.1</ecNumber>
    </recommendedName>
</protein>
<evidence type="ECO:0000313" key="11">
    <source>
        <dbReference type="Proteomes" id="UP001178507"/>
    </source>
</evidence>
<dbReference type="PANTHER" id="PTHR43895">
    <property type="entry name" value="CALCIUM/CALMODULIN-DEPENDENT PROTEIN KINASE KINASE-RELATED"/>
    <property type="match status" value="1"/>
</dbReference>
<dbReference type="GO" id="GO:0004674">
    <property type="term" value="F:protein serine/threonine kinase activity"/>
    <property type="evidence" value="ECO:0007669"/>
    <property type="project" value="UniProtKB-KW"/>
</dbReference>
<comment type="caution">
    <text evidence="10">The sequence shown here is derived from an EMBL/GenBank/DDBJ whole genome shotgun (WGS) entry which is preliminary data.</text>
</comment>
<name>A0AA36I8Z9_9DINO</name>
<keyword evidence="11" id="KW-1185">Reference proteome</keyword>
<evidence type="ECO:0000256" key="7">
    <source>
        <dbReference type="ARBA" id="ARBA00047899"/>
    </source>
</evidence>
<dbReference type="SMART" id="SM00220">
    <property type="entry name" value="S_TKc"/>
    <property type="match status" value="1"/>
</dbReference>
<reference evidence="10" key="1">
    <citation type="submission" date="2023-08" db="EMBL/GenBank/DDBJ databases">
        <authorList>
            <person name="Chen Y."/>
            <person name="Shah S."/>
            <person name="Dougan E. K."/>
            <person name="Thang M."/>
            <person name="Chan C."/>
        </authorList>
    </citation>
    <scope>NUCLEOTIDE SEQUENCE</scope>
</reference>
<dbReference type="AlphaFoldDB" id="A0AA36I8Z9"/>
<dbReference type="GO" id="GO:0007165">
    <property type="term" value="P:signal transduction"/>
    <property type="evidence" value="ECO:0007669"/>
    <property type="project" value="TreeGrafter"/>
</dbReference>
<keyword evidence="4" id="KW-0547">Nucleotide-binding</keyword>
<comment type="catalytic activity">
    <reaction evidence="8">
        <text>L-seryl-[protein] + ATP = O-phospho-L-seryl-[protein] + ADP + H(+)</text>
        <dbReference type="Rhea" id="RHEA:17989"/>
        <dbReference type="Rhea" id="RHEA-COMP:9863"/>
        <dbReference type="Rhea" id="RHEA-COMP:11604"/>
        <dbReference type="ChEBI" id="CHEBI:15378"/>
        <dbReference type="ChEBI" id="CHEBI:29999"/>
        <dbReference type="ChEBI" id="CHEBI:30616"/>
        <dbReference type="ChEBI" id="CHEBI:83421"/>
        <dbReference type="ChEBI" id="CHEBI:456216"/>
        <dbReference type="EC" id="2.7.11.1"/>
    </reaction>
</comment>
<proteinExistence type="predicted"/>
<evidence type="ECO:0000256" key="2">
    <source>
        <dbReference type="ARBA" id="ARBA00022527"/>
    </source>
</evidence>
<keyword evidence="6" id="KW-0067">ATP-binding</keyword>
<dbReference type="InterPro" id="IPR011009">
    <property type="entry name" value="Kinase-like_dom_sf"/>
</dbReference>
<gene>
    <name evidence="10" type="ORF">EVOR1521_LOCUS9699</name>
</gene>
<evidence type="ECO:0000256" key="8">
    <source>
        <dbReference type="ARBA" id="ARBA00048679"/>
    </source>
</evidence>
<dbReference type="SUPFAM" id="SSF56112">
    <property type="entry name" value="Protein kinase-like (PK-like)"/>
    <property type="match status" value="1"/>
</dbReference>
<feature type="domain" description="Protein kinase" evidence="9">
    <location>
        <begin position="28"/>
        <end position="313"/>
    </location>
</feature>
<evidence type="ECO:0000256" key="6">
    <source>
        <dbReference type="ARBA" id="ARBA00022840"/>
    </source>
</evidence>
<dbReference type="PANTHER" id="PTHR43895:SF32">
    <property type="entry name" value="SERINE_THREONINE-PROTEIN KINASE CHK1"/>
    <property type="match status" value="1"/>
</dbReference>